<protein>
    <submittedName>
        <fullName evidence="2">Uncharacterized protein</fullName>
    </submittedName>
</protein>
<keyword evidence="3" id="KW-1185">Reference proteome</keyword>
<sequence length="212" mass="22899">MAGVRRSRLYALLGVSLLLHVAVLAALGLREPKLDLAPAPPVMEVQVVPYYVLPTPPALDATRLPPLVERPIQPRRTLRPDETSTVAPLVTPRAPAPPVGPWTLGRPAPGAGDPSADLRQALRSGAAGCSSPSLLTREEREACQEKLGAGAKDAPFFQPPMDPRKRQAFDEAAAKKEAYQRYKRGNVPPGITHDPRPSEAPNPFPEVWAPRM</sequence>
<evidence type="ECO:0000313" key="2">
    <source>
        <dbReference type="EMBL" id="MBB3893616.1"/>
    </source>
</evidence>
<accession>A0A840A4Q9</accession>
<gene>
    <name evidence="2" type="ORF">GGQ61_004364</name>
</gene>
<evidence type="ECO:0000313" key="3">
    <source>
        <dbReference type="Proteomes" id="UP000530564"/>
    </source>
</evidence>
<evidence type="ECO:0000256" key="1">
    <source>
        <dbReference type="SAM" id="MobiDB-lite"/>
    </source>
</evidence>
<comment type="caution">
    <text evidence="2">The sequence shown here is derived from an EMBL/GenBank/DDBJ whole genome shotgun (WGS) entry which is preliminary data.</text>
</comment>
<dbReference type="AlphaFoldDB" id="A0A840A4Q9"/>
<reference evidence="2 3" key="1">
    <citation type="submission" date="2020-08" db="EMBL/GenBank/DDBJ databases">
        <title>Genomic Encyclopedia of Type Strains, Phase IV (KMG-IV): sequencing the most valuable type-strain genomes for metagenomic binning, comparative biology and taxonomic classification.</title>
        <authorList>
            <person name="Goeker M."/>
        </authorList>
    </citation>
    <scope>NUCLEOTIDE SEQUENCE [LARGE SCALE GENOMIC DNA]</scope>
    <source>
        <strain evidence="2 3">DSM 21793</strain>
    </source>
</reference>
<dbReference type="RefSeq" id="WP_183777111.1">
    <property type="nucleotide sequence ID" value="NZ_JACIDK010000015.1"/>
</dbReference>
<dbReference type="EMBL" id="JACIDK010000015">
    <property type="protein sequence ID" value="MBB3893616.1"/>
    <property type="molecule type" value="Genomic_DNA"/>
</dbReference>
<dbReference type="Proteomes" id="UP000530564">
    <property type="component" value="Unassembled WGS sequence"/>
</dbReference>
<feature type="region of interest" description="Disordered" evidence="1">
    <location>
        <begin position="178"/>
        <end position="212"/>
    </location>
</feature>
<name>A0A840A4Q9_9CAUL</name>
<organism evidence="2 3">
    <name type="scientific">Phenylobacterium haematophilum</name>
    <dbReference type="NCBI Taxonomy" id="98513"/>
    <lineage>
        <taxon>Bacteria</taxon>
        <taxon>Pseudomonadati</taxon>
        <taxon>Pseudomonadota</taxon>
        <taxon>Alphaproteobacteria</taxon>
        <taxon>Caulobacterales</taxon>
        <taxon>Caulobacteraceae</taxon>
        <taxon>Phenylobacterium</taxon>
    </lineage>
</organism>
<proteinExistence type="predicted"/>